<dbReference type="Pfam" id="PF16976">
    <property type="entry name" value="RcpC"/>
    <property type="match status" value="1"/>
</dbReference>
<protein>
    <submittedName>
        <fullName evidence="2">Flp pilus assembly protein CpaB</fullName>
    </submittedName>
</protein>
<sequence length="279" mass="28829">MIVRIVLFLIMAIGLAGFGVTAWISTRPPAPIVAEMPKIPPTQTILAVSHDIRAGSLLATGDLKNLVIPSGAVPRGAIADTATARQNLFGSMVRRSLASDQPILGQDALHPGDHGFLAAVLGSGKLAVTVAVDAVSGSAGLIWPGDHVNLVLTQTLDDPKIPAGHRVAAETVLSDVRVIAIDQDLMEGATGTKTAQPQAGTVTLEVTSDEDEKVAVAAHLGRLSLAVLSAGGVAAARPLRITWAKDVSPALAADQPAPASVPPPLRIFRGQADAQEYRY</sequence>
<feature type="domain" description="SAF" evidence="1">
    <location>
        <begin position="43"/>
        <end position="109"/>
    </location>
</feature>
<dbReference type="InterPro" id="IPR013974">
    <property type="entry name" value="SAF"/>
</dbReference>
<dbReference type="SMART" id="SM00858">
    <property type="entry name" value="SAF"/>
    <property type="match status" value="1"/>
</dbReference>
<dbReference type="CDD" id="cd11614">
    <property type="entry name" value="SAF_CpaB_FlgA_like"/>
    <property type="match status" value="1"/>
</dbReference>
<dbReference type="KEGG" id="lck:HN018_04455"/>
<name>A0A6M8HM27_9PROT</name>
<gene>
    <name evidence="2" type="primary">cpaB</name>
    <name evidence="2" type="ORF">HN018_04455</name>
</gene>
<evidence type="ECO:0000313" key="3">
    <source>
        <dbReference type="Proteomes" id="UP000500767"/>
    </source>
</evidence>
<dbReference type="Proteomes" id="UP000500767">
    <property type="component" value="Chromosome"/>
</dbReference>
<reference evidence="2 3" key="1">
    <citation type="journal article" date="2014" name="World J. Microbiol. Biotechnol.">
        <title>Biodiversity and physiological characteristics of Antarctic and Arctic lichens-associated bacteria.</title>
        <authorList>
            <person name="Lee Y.M."/>
            <person name="Kim E.H."/>
            <person name="Lee H.K."/>
            <person name="Hong S.G."/>
        </authorList>
    </citation>
    <scope>NUCLEOTIDE SEQUENCE [LARGE SCALE GENOMIC DNA]</scope>
    <source>
        <strain evidence="2 3">PAMC 26569</strain>
    </source>
</reference>
<dbReference type="InterPro" id="IPR017592">
    <property type="entry name" value="Pilus_assmbl_Flp-typ_CpaB"/>
</dbReference>
<evidence type="ECO:0000313" key="2">
    <source>
        <dbReference type="EMBL" id="QKE89387.1"/>
    </source>
</evidence>
<dbReference type="AlphaFoldDB" id="A0A6M8HM27"/>
<dbReference type="InterPro" id="IPR031571">
    <property type="entry name" value="RcpC_dom"/>
</dbReference>
<organism evidence="2 3">
    <name type="scientific">Lichenicola cladoniae</name>
    <dbReference type="NCBI Taxonomy" id="1484109"/>
    <lineage>
        <taxon>Bacteria</taxon>
        <taxon>Pseudomonadati</taxon>
        <taxon>Pseudomonadota</taxon>
        <taxon>Alphaproteobacteria</taxon>
        <taxon>Acetobacterales</taxon>
        <taxon>Acetobacteraceae</taxon>
        <taxon>Lichenicola</taxon>
    </lineage>
</organism>
<dbReference type="RefSeq" id="WP_171837512.1">
    <property type="nucleotide sequence ID" value="NZ_CP053708.1"/>
</dbReference>
<accession>A0A6M8HM27</accession>
<keyword evidence="3" id="KW-1185">Reference proteome</keyword>
<proteinExistence type="predicted"/>
<evidence type="ECO:0000259" key="1">
    <source>
        <dbReference type="SMART" id="SM00858"/>
    </source>
</evidence>
<dbReference type="NCBIfam" id="TIGR03177">
    <property type="entry name" value="pilus_cpaB"/>
    <property type="match status" value="1"/>
</dbReference>
<dbReference type="EMBL" id="CP053708">
    <property type="protein sequence ID" value="QKE89387.1"/>
    <property type="molecule type" value="Genomic_DNA"/>
</dbReference>